<dbReference type="VEuPathDB" id="GiardiaDB:SS50377_24329"/>
<evidence type="ECO:0000256" key="3">
    <source>
        <dbReference type="ARBA" id="ARBA00047676"/>
    </source>
</evidence>
<dbReference type="OrthoDB" id="275783at2759"/>
<gene>
    <name evidence="6" type="ORF">SS50377_14113</name>
    <name evidence="7" type="ORF">SS50377_24329</name>
</gene>
<comment type="catalytic activity">
    <reaction evidence="4">
        <text>a D-aminoacyl-tRNA + H2O = a tRNA + a D-alpha-amino acid + H(+)</text>
        <dbReference type="Rhea" id="RHEA:13953"/>
        <dbReference type="Rhea" id="RHEA-COMP:10123"/>
        <dbReference type="Rhea" id="RHEA-COMP:10124"/>
        <dbReference type="ChEBI" id="CHEBI:15377"/>
        <dbReference type="ChEBI" id="CHEBI:15378"/>
        <dbReference type="ChEBI" id="CHEBI:59871"/>
        <dbReference type="ChEBI" id="CHEBI:78442"/>
        <dbReference type="ChEBI" id="CHEBI:79333"/>
        <dbReference type="EC" id="3.1.1.96"/>
    </reaction>
</comment>
<dbReference type="FunFam" id="3.50.80.10:FF:000001">
    <property type="entry name" value="D-aminoacyl-tRNA deacylase"/>
    <property type="match status" value="1"/>
</dbReference>
<dbReference type="AlphaFoldDB" id="V6LZ58"/>
<dbReference type="GO" id="GO:0051500">
    <property type="term" value="F:D-tyrosyl-tRNA(Tyr) deacylase activity"/>
    <property type="evidence" value="ECO:0007669"/>
    <property type="project" value="TreeGrafter"/>
</dbReference>
<keyword evidence="8" id="KW-1185">Reference proteome</keyword>
<dbReference type="EMBL" id="AUWU02000004">
    <property type="protein sequence ID" value="KAH0574374.1"/>
    <property type="molecule type" value="Genomic_DNA"/>
</dbReference>
<evidence type="ECO:0000313" key="6">
    <source>
        <dbReference type="EMBL" id="EST46119.1"/>
    </source>
</evidence>
<evidence type="ECO:0000256" key="1">
    <source>
        <dbReference type="ARBA" id="ARBA00009673"/>
    </source>
</evidence>
<evidence type="ECO:0000256" key="2">
    <source>
        <dbReference type="ARBA" id="ARBA00013056"/>
    </source>
</evidence>
<sequence length="179" mass="20239">MKIIIQKVKAASVTFEQKKNEIKSGICVLLGIHETDFTADADYIVNKILNTRIFDDEDGKAWGASVQSLGLEILLVSQFTLYGYLKGNKPDFHYAMKNGPSRRLFDYVVQKIQTAMPGKVQVGFFGEDMLVDITNDGPCTLIIESRDEARVEDQLQQMSKIGGVKATKMYEKEKHLWIE</sequence>
<dbReference type="NCBIfam" id="TIGR00256">
    <property type="entry name" value="D-aminoacyl-tRNA deacylase"/>
    <property type="match status" value="1"/>
</dbReference>
<comment type="similarity">
    <text evidence="1 5">Belongs to the DTD family.</text>
</comment>
<dbReference type="GO" id="GO:0005737">
    <property type="term" value="C:cytoplasm"/>
    <property type="evidence" value="ECO:0007669"/>
    <property type="project" value="UniProtKB-SubCell"/>
</dbReference>
<accession>V6LZ58</accession>
<dbReference type="GO" id="GO:0000049">
    <property type="term" value="F:tRNA binding"/>
    <property type="evidence" value="ECO:0007669"/>
    <property type="project" value="UniProtKB-KW"/>
</dbReference>
<name>V6LZ58_9EUKA</name>
<reference evidence="7" key="2">
    <citation type="submission" date="2020-12" db="EMBL/GenBank/DDBJ databases">
        <title>New Spironucleus salmonicida genome in near-complete chromosomes.</title>
        <authorList>
            <person name="Xu F."/>
            <person name="Kurt Z."/>
            <person name="Jimenez-Gonzalez A."/>
            <person name="Astvaldsson A."/>
            <person name="Andersson J.O."/>
            <person name="Svard S.G."/>
        </authorList>
    </citation>
    <scope>NUCLEOTIDE SEQUENCE</scope>
    <source>
        <strain evidence="7">ATCC 50377</strain>
    </source>
</reference>
<proteinExistence type="inferred from homology"/>
<keyword evidence="5" id="KW-0378">Hydrolase</keyword>
<evidence type="ECO:0000256" key="5">
    <source>
        <dbReference type="RuleBase" id="RU003470"/>
    </source>
</evidence>
<evidence type="ECO:0000313" key="7">
    <source>
        <dbReference type="EMBL" id="KAH0574374.1"/>
    </source>
</evidence>
<dbReference type="PANTHER" id="PTHR10472">
    <property type="entry name" value="D-TYROSYL-TRNA TYR DEACYLASE"/>
    <property type="match status" value="1"/>
</dbReference>
<keyword evidence="5" id="KW-0694">RNA-binding</keyword>
<organism evidence="6">
    <name type="scientific">Spironucleus salmonicida</name>
    <dbReference type="NCBI Taxonomy" id="348837"/>
    <lineage>
        <taxon>Eukaryota</taxon>
        <taxon>Metamonada</taxon>
        <taxon>Diplomonadida</taxon>
        <taxon>Hexamitidae</taxon>
        <taxon>Hexamitinae</taxon>
        <taxon>Spironucleus</taxon>
    </lineage>
</organism>
<dbReference type="Gene3D" id="3.50.80.10">
    <property type="entry name" value="D-tyrosyl-tRNA(Tyr) deacylase"/>
    <property type="match status" value="1"/>
</dbReference>
<evidence type="ECO:0000256" key="4">
    <source>
        <dbReference type="ARBA" id="ARBA00048018"/>
    </source>
</evidence>
<keyword evidence="5" id="KW-0963">Cytoplasm</keyword>
<dbReference type="Pfam" id="PF02580">
    <property type="entry name" value="Tyr_Deacylase"/>
    <property type="match status" value="1"/>
</dbReference>
<keyword evidence="5" id="KW-0820">tRNA-binding</keyword>
<evidence type="ECO:0000313" key="8">
    <source>
        <dbReference type="Proteomes" id="UP000018208"/>
    </source>
</evidence>
<dbReference type="EC" id="3.1.1.96" evidence="2 5"/>
<dbReference type="InterPro" id="IPR003732">
    <property type="entry name" value="Daa-tRNA_deacyls_DTD"/>
</dbReference>
<comment type="catalytic activity">
    <reaction evidence="3">
        <text>glycyl-tRNA(Ala) + H2O = tRNA(Ala) + glycine + H(+)</text>
        <dbReference type="Rhea" id="RHEA:53744"/>
        <dbReference type="Rhea" id="RHEA-COMP:9657"/>
        <dbReference type="Rhea" id="RHEA-COMP:13640"/>
        <dbReference type="ChEBI" id="CHEBI:15377"/>
        <dbReference type="ChEBI" id="CHEBI:15378"/>
        <dbReference type="ChEBI" id="CHEBI:57305"/>
        <dbReference type="ChEBI" id="CHEBI:78442"/>
        <dbReference type="ChEBI" id="CHEBI:78522"/>
        <dbReference type="EC" id="3.1.1.96"/>
    </reaction>
</comment>
<dbReference type="EMBL" id="KI546085">
    <property type="protein sequence ID" value="EST46119.1"/>
    <property type="molecule type" value="Genomic_DNA"/>
</dbReference>
<protein>
    <recommendedName>
        <fullName evidence="2 5">D-aminoacyl-tRNA deacylase</fullName>
        <ecNumber evidence="2 5">3.1.1.96</ecNumber>
    </recommendedName>
</protein>
<dbReference type="InterPro" id="IPR023509">
    <property type="entry name" value="DTD-like_sf"/>
</dbReference>
<comment type="subcellular location">
    <subcellularLocation>
        <location evidence="5">Cytoplasm</location>
    </subcellularLocation>
</comment>
<dbReference type="PANTHER" id="PTHR10472:SF5">
    <property type="entry name" value="D-AMINOACYL-TRNA DEACYLASE 1"/>
    <property type="match status" value="1"/>
</dbReference>
<dbReference type="Proteomes" id="UP000018208">
    <property type="component" value="Unassembled WGS sequence"/>
</dbReference>
<dbReference type="SUPFAM" id="SSF69500">
    <property type="entry name" value="DTD-like"/>
    <property type="match status" value="1"/>
</dbReference>
<reference evidence="6 7" key="1">
    <citation type="journal article" date="2014" name="PLoS Genet.">
        <title>The Genome of Spironucleus salmonicida Highlights a Fish Pathogen Adapted to Fluctuating Environments.</title>
        <authorList>
            <person name="Xu F."/>
            <person name="Jerlstrom-Hultqvist J."/>
            <person name="Einarsson E."/>
            <person name="Astvaldsson A."/>
            <person name="Svard S.G."/>
            <person name="Andersson J.O."/>
        </authorList>
    </citation>
    <scope>NUCLEOTIDE SEQUENCE</scope>
    <source>
        <strain evidence="7">ATCC 50377</strain>
    </source>
</reference>